<sequence>MYQILLVNKFMDSDLARKSKLSTAPLVLRSSDLQQTSNAAVHNTSDYVTKVPIVRRGLVMNLTLTFSRDLQSTENLALVVETGPSPSASTNTRAVMPVSSSPSTNTWSATSKSISAGTINVSINIPVNAVIGPYKITAQITSAGRTNTYNVGKCSVVFNPWESGDEVYMSNDSERKEYVLNENGLIFAGSTSYVGRRMWDYGQFEDGIVDICFQLLQKSAEYRADPATHVSKCNDPVYISRILSAMVNSQDDGGVIVGNWSGNYSGGQNPTSWDGSVALLRSWSQYGPVRFGQCWVYAGVLCTVLRCLGIPARVITNFESAHDTNNNLLIEQYYDIYGKNLGSPDSVWNFHAWAEGWFKRKDIGSTYDGWQILDATPQEPSGGSYRLGPTSQKAIKEGDVNLPFDGPFVLAEVNADRANYTKMSDGSLRTLYTDTRSVGQYISTKAVGTFSRLDVTNDYKYPEGTTQERDSFQKAKRLLARPERVMLSSRRLTEGGSFASLAREAEKPLVQEAPKPEITGTFKLSGEPQVGEDFTVSLKIKNPSSSKKQVNAKWTLTAIVYNRTPVKEILSNSQSVTLAPNEEKSIEITVQYAQYENVLTPDNMILATAVCVEENGGSLLVDTVITLKNPPLQLKATERIVLGKKVTVGVFFTNPISENITKCVVTLQGSGVLKKPLEVPLPNLKANQRIRTEIELIPYRTGQRGIIAGFSCDKFSDVKGYQAIDVAAA</sequence>
<evidence type="ECO:0000256" key="7">
    <source>
        <dbReference type="ARBA" id="ARBA00051843"/>
    </source>
</evidence>
<organism evidence="11 12">
    <name type="scientific">Xenopus laevis</name>
    <name type="common">African clawed frog</name>
    <dbReference type="NCBI Taxonomy" id="8355"/>
    <lineage>
        <taxon>Eukaryota</taxon>
        <taxon>Metazoa</taxon>
        <taxon>Chordata</taxon>
        <taxon>Craniata</taxon>
        <taxon>Vertebrata</taxon>
        <taxon>Euteleostomi</taxon>
        <taxon>Amphibia</taxon>
        <taxon>Batrachia</taxon>
        <taxon>Anura</taxon>
        <taxon>Pipoidea</taxon>
        <taxon>Pipidae</taxon>
        <taxon>Xenopodinae</taxon>
        <taxon>Xenopus</taxon>
        <taxon>Xenopus</taxon>
    </lineage>
</organism>
<evidence type="ECO:0000256" key="6">
    <source>
        <dbReference type="ARBA" id="ARBA00024222"/>
    </source>
</evidence>
<dbReference type="SUPFAM" id="SSF81296">
    <property type="entry name" value="E set domains"/>
    <property type="match status" value="1"/>
</dbReference>
<dbReference type="FunFam" id="2.60.40.10:FF:000090">
    <property type="entry name" value="Protein-glutamine gamma-glutamyltransferase 2"/>
    <property type="match status" value="1"/>
</dbReference>
<dbReference type="InterPro" id="IPR050779">
    <property type="entry name" value="Transglutaminase"/>
</dbReference>
<dbReference type="InterPro" id="IPR013808">
    <property type="entry name" value="Transglutaminase_AS"/>
</dbReference>
<dbReference type="InterPro" id="IPR038765">
    <property type="entry name" value="Papain-like_cys_pep_sf"/>
</dbReference>
<dbReference type="InterPro" id="IPR001102">
    <property type="entry name" value="Transglutaminase_N"/>
</dbReference>
<evidence type="ECO:0000256" key="9">
    <source>
        <dbReference type="PIRSR" id="PIRSR000459-2"/>
    </source>
</evidence>
<comment type="catalytic activity">
    <reaction evidence="7">
        <text>L-glutaminyl-[protein] + L-lysyl-[protein] = [protein]-L-lysyl-N(6)-5-L-glutamyl-[protein] + NH4(+)</text>
        <dbReference type="Rhea" id="RHEA:54816"/>
        <dbReference type="Rhea" id="RHEA-COMP:9752"/>
        <dbReference type="Rhea" id="RHEA-COMP:10207"/>
        <dbReference type="Rhea" id="RHEA-COMP:14005"/>
        <dbReference type="ChEBI" id="CHEBI:28938"/>
        <dbReference type="ChEBI" id="CHEBI:29969"/>
        <dbReference type="ChEBI" id="CHEBI:30011"/>
        <dbReference type="ChEBI" id="CHEBI:138370"/>
        <dbReference type="EC" id="2.3.2.13"/>
    </reaction>
</comment>
<dbReference type="InterPro" id="IPR013783">
    <property type="entry name" value="Ig-like_fold"/>
</dbReference>
<name>A0A974H3A8_XENLA</name>
<accession>A0A974H3A8</accession>
<dbReference type="SUPFAM" id="SSF54001">
    <property type="entry name" value="Cysteine proteinases"/>
    <property type="match status" value="1"/>
</dbReference>
<feature type="active site" evidence="8">
    <location>
        <position position="351"/>
    </location>
</feature>
<dbReference type="PANTHER" id="PTHR11590:SF82">
    <property type="entry name" value="PROTEIN-GLUTAMINE GAMMA-GLUTAMYLTRANSFERASE E"/>
    <property type="match status" value="1"/>
</dbReference>
<dbReference type="InterPro" id="IPR014756">
    <property type="entry name" value="Ig_E-set"/>
</dbReference>
<dbReference type="FunFam" id="3.90.260.10:FF:000001">
    <property type="entry name" value="Protein-glutamine gamma-glutamyltransferase 2"/>
    <property type="match status" value="1"/>
</dbReference>
<evidence type="ECO:0000256" key="8">
    <source>
        <dbReference type="PIRSR" id="PIRSR000459-1"/>
    </source>
</evidence>
<dbReference type="AlphaFoldDB" id="A0A974H3A8"/>
<reference evidence="12" key="1">
    <citation type="journal article" date="2016" name="Nature">
        <title>Genome evolution in the allotetraploid frog Xenopus laevis.</title>
        <authorList>
            <person name="Session A.M."/>
            <person name="Uno Y."/>
            <person name="Kwon T."/>
            <person name="Chapman J.A."/>
            <person name="Toyoda A."/>
            <person name="Takahashi S."/>
            <person name="Fukui A."/>
            <person name="Hikosaka A."/>
            <person name="Suzuki A."/>
            <person name="Kondo M."/>
            <person name="van Heeringen S.J."/>
            <person name="Quigley I."/>
            <person name="Heinz S."/>
            <person name="Ogino H."/>
            <person name="Ochi H."/>
            <person name="Hellsten U."/>
            <person name="Lyons J.B."/>
            <person name="Simakov O."/>
            <person name="Putnam N."/>
            <person name="Stites J."/>
            <person name="Kuroki Y."/>
            <person name="Tanaka T."/>
            <person name="Michiue T."/>
            <person name="Watanabe M."/>
            <person name="Bogdanovic O."/>
            <person name="Lister R."/>
            <person name="Georgiou G."/>
            <person name="Paranjpe S.S."/>
            <person name="van Kruijsbergen I."/>
            <person name="Shu S."/>
            <person name="Carlson J."/>
            <person name="Kinoshita T."/>
            <person name="Ohta Y."/>
            <person name="Mawaribuchi S."/>
            <person name="Jenkins J."/>
            <person name="Grimwood J."/>
            <person name="Schmutz J."/>
            <person name="Mitros T."/>
            <person name="Mozaffari S.V."/>
            <person name="Suzuki Y."/>
            <person name="Haramoto Y."/>
            <person name="Yamamoto T.S."/>
            <person name="Takagi C."/>
            <person name="Heald R."/>
            <person name="Miller K."/>
            <person name="Haudenschild C."/>
            <person name="Kitzman J."/>
            <person name="Nakayama T."/>
            <person name="Izutsu Y."/>
            <person name="Robert J."/>
            <person name="Fortriede J."/>
            <person name="Burns K."/>
            <person name="Lotay V."/>
            <person name="Karimi K."/>
            <person name="Yasuoka Y."/>
            <person name="Dichmann D.S."/>
            <person name="Flajnik M.F."/>
            <person name="Houston D.W."/>
            <person name="Shendure J."/>
            <person name="DuPasquier L."/>
            <person name="Vize P.D."/>
            <person name="Zorn A.M."/>
            <person name="Ito M."/>
            <person name="Marcotte E.M."/>
            <person name="Wallingford J.B."/>
            <person name="Ito Y."/>
            <person name="Asashima M."/>
            <person name="Ueno N."/>
            <person name="Matsuda Y."/>
            <person name="Veenstra G.J."/>
            <person name="Fujiyama A."/>
            <person name="Harland R.M."/>
            <person name="Taira M."/>
            <person name="Rokhsar D.S."/>
        </authorList>
    </citation>
    <scope>NUCLEOTIDE SEQUENCE [LARGE SCALE GENOMIC DNA]</scope>
    <source>
        <strain evidence="12">J</strain>
    </source>
</reference>
<feature type="binding site" evidence="9">
    <location>
        <position position="468"/>
    </location>
    <ligand>
        <name>Ca(2+)</name>
        <dbReference type="ChEBI" id="CHEBI:29108"/>
    </ligand>
</feature>
<evidence type="ECO:0000313" key="12">
    <source>
        <dbReference type="Proteomes" id="UP000694892"/>
    </source>
</evidence>
<dbReference type="InterPro" id="IPR008958">
    <property type="entry name" value="Transglutaminase_C"/>
</dbReference>
<keyword evidence="2" id="KW-0808">Transferase</keyword>
<dbReference type="Pfam" id="PF00868">
    <property type="entry name" value="Transglut_N"/>
    <property type="match status" value="1"/>
</dbReference>
<dbReference type="SMART" id="SM00460">
    <property type="entry name" value="TGc"/>
    <property type="match status" value="1"/>
</dbReference>
<dbReference type="OMA" id="QVNAKWT"/>
<dbReference type="Gene3D" id="3.90.260.10">
    <property type="entry name" value="Transglutaminase-like"/>
    <property type="match status" value="1"/>
</dbReference>
<dbReference type="SUPFAM" id="SSF49309">
    <property type="entry name" value="Transglutaminase, two C-terminal domains"/>
    <property type="match status" value="2"/>
</dbReference>
<dbReference type="InterPro" id="IPR023608">
    <property type="entry name" value="Transglutaminase_animal"/>
</dbReference>
<dbReference type="PIRSF" id="PIRSF000459">
    <property type="entry name" value="TGM_EBP42"/>
    <property type="match status" value="1"/>
</dbReference>
<dbReference type="InterPro" id="IPR036985">
    <property type="entry name" value="Transglutaminase-like_sf"/>
</dbReference>
<dbReference type="InterPro" id="IPR002931">
    <property type="entry name" value="Transglutaminase-like"/>
</dbReference>
<evidence type="ECO:0000259" key="10">
    <source>
        <dbReference type="SMART" id="SM00460"/>
    </source>
</evidence>
<feature type="binding site" evidence="9">
    <location>
        <position position="414"/>
    </location>
    <ligand>
        <name>Ca(2+)</name>
        <dbReference type="ChEBI" id="CHEBI:29108"/>
    </ligand>
</feature>
<evidence type="ECO:0000256" key="1">
    <source>
        <dbReference type="ARBA" id="ARBA00005968"/>
    </source>
</evidence>
<dbReference type="Pfam" id="PF00927">
    <property type="entry name" value="Transglut_C"/>
    <property type="match status" value="2"/>
</dbReference>
<dbReference type="PROSITE" id="PS00547">
    <property type="entry name" value="TRANSGLUTAMINASES"/>
    <property type="match status" value="1"/>
</dbReference>
<feature type="active site" evidence="8">
    <location>
        <position position="294"/>
    </location>
</feature>
<keyword evidence="3 9" id="KW-0479">Metal-binding</keyword>
<protein>
    <recommendedName>
        <fullName evidence="6">protein-glutamine gamma-glutamyltransferase</fullName>
        <ecNumber evidence="6">2.3.2.13</ecNumber>
    </recommendedName>
</protein>
<comment type="cofactor">
    <cofactor evidence="9">
        <name>Ca(2+)</name>
        <dbReference type="ChEBI" id="CHEBI:29108"/>
    </cofactor>
    <text evidence="9">Binds 1 Ca(2+) ion per subunit.</text>
</comment>
<evidence type="ECO:0000256" key="5">
    <source>
        <dbReference type="ARBA" id="ARBA00023315"/>
    </source>
</evidence>
<evidence type="ECO:0000256" key="2">
    <source>
        <dbReference type="ARBA" id="ARBA00022679"/>
    </source>
</evidence>
<dbReference type="Gene3D" id="2.60.40.10">
    <property type="entry name" value="Immunoglobulins"/>
    <property type="match status" value="3"/>
</dbReference>
<comment type="similarity">
    <text evidence="1">Belongs to the transglutaminase superfamily. Transglutaminase family.</text>
</comment>
<feature type="domain" description="Transglutaminase-like" evidence="10">
    <location>
        <begin position="286"/>
        <end position="377"/>
    </location>
</feature>
<dbReference type="GO" id="GO:0046872">
    <property type="term" value="F:metal ion binding"/>
    <property type="evidence" value="ECO:0007669"/>
    <property type="project" value="UniProtKB-KW"/>
</dbReference>
<keyword evidence="5" id="KW-0012">Acyltransferase</keyword>
<proteinExistence type="inferred from homology"/>
<evidence type="ECO:0000313" key="11">
    <source>
        <dbReference type="EMBL" id="OCT62795.1"/>
    </source>
</evidence>
<gene>
    <name evidence="11" type="ORF">XELAEV_18043886mg</name>
</gene>
<feature type="active site" evidence="8">
    <location>
        <position position="374"/>
    </location>
</feature>
<dbReference type="Proteomes" id="UP000694892">
    <property type="component" value="Chromosome 9_10L"/>
</dbReference>
<dbReference type="InterPro" id="IPR036238">
    <property type="entry name" value="Transglutaminase_C_sf"/>
</dbReference>
<dbReference type="PANTHER" id="PTHR11590">
    <property type="entry name" value="PROTEIN-GLUTAMINE GAMMA-GLUTAMYLTRANSFERASE"/>
    <property type="match status" value="1"/>
</dbReference>
<dbReference type="Pfam" id="PF01841">
    <property type="entry name" value="Transglut_core"/>
    <property type="match status" value="1"/>
</dbReference>
<dbReference type="FunFam" id="2.60.40.10:FF:000171">
    <property type="entry name" value="protein-glutamine gamma-glutamyltransferase 6"/>
    <property type="match status" value="1"/>
</dbReference>
<dbReference type="EMBL" id="CM004482">
    <property type="protein sequence ID" value="OCT62795.1"/>
    <property type="molecule type" value="Genomic_DNA"/>
</dbReference>
<dbReference type="FunFam" id="2.60.40.10:FF:002682">
    <property type="entry name" value="Transglutaminase 3, gene 1"/>
    <property type="match status" value="1"/>
</dbReference>
<feature type="binding site" evidence="9">
    <location>
        <position position="463"/>
    </location>
    <ligand>
        <name>Ca(2+)</name>
        <dbReference type="ChEBI" id="CHEBI:29108"/>
    </ligand>
</feature>
<evidence type="ECO:0000256" key="4">
    <source>
        <dbReference type="ARBA" id="ARBA00022837"/>
    </source>
</evidence>
<feature type="binding site" evidence="9">
    <location>
        <position position="416"/>
    </location>
    <ligand>
        <name>Ca(2+)</name>
        <dbReference type="ChEBI" id="CHEBI:29108"/>
    </ligand>
</feature>
<evidence type="ECO:0000256" key="3">
    <source>
        <dbReference type="ARBA" id="ARBA00022723"/>
    </source>
</evidence>
<dbReference type="GO" id="GO:0003810">
    <property type="term" value="F:protein-glutamine gamma-glutamyltransferase activity"/>
    <property type="evidence" value="ECO:0007669"/>
    <property type="project" value="UniProtKB-EC"/>
</dbReference>
<dbReference type="EC" id="2.3.2.13" evidence="6"/>
<keyword evidence="4 9" id="KW-0106">Calcium</keyword>